<keyword evidence="1" id="KW-0812">Transmembrane</keyword>
<accession>A0ABV3X063</accession>
<organism evidence="2 3">
    <name type="scientific">Neoaquamicrobium sediminum</name>
    <dbReference type="NCBI Taxonomy" id="1849104"/>
    <lineage>
        <taxon>Bacteria</taxon>
        <taxon>Pseudomonadati</taxon>
        <taxon>Pseudomonadota</taxon>
        <taxon>Alphaproteobacteria</taxon>
        <taxon>Hyphomicrobiales</taxon>
        <taxon>Phyllobacteriaceae</taxon>
        <taxon>Neoaquamicrobium</taxon>
    </lineage>
</organism>
<evidence type="ECO:0000313" key="2">
    <source>
        <dbReference type="EMBL" id="MEX4010323.1"/>
    </source>
</evidence>
<reference evidence="2 3" key="1">
    <citation type="submission" date="2024-01" db="EMBL/GenBank/DDBJ databases">
        <title>New evidence supports the origin of RcGTA from prophage.</title>
        <authorList>
            <person name="Xu Y."/>
            <person name="Liu B."/>
            <person name="Chen F."/>
        </authorList>
    </citation>
    <scope>NUCLEOTIDE SEQUENCE [LARGE SCALE GENOMIC DNA]</scope>
    <source>
        <strain evidence="2 3">CBW1107-2</strain>
    </source>
</reference>
<name>A0ABV3X063_9HYPH</name>
<evidence type="ECO:0000313" key="3">
    <source>
        <dbReference type="Proteomes" id="UP001559025"/>
    </source>
</evidence>
<dbReference type="RefSeq" id="WP_368805034.1">
    <property type="nucleotide sequence ID" value="NZ_JAZHFV010000011.1"/>
</dbReference>
<keyword evidence="1" id="KW-1133">Transmembrane helix</keyword>
<feature type="transmembrane region" description="Helical" evidence="1">
    <location>
        <begin position="6"/>
        <end position="28"/>
    </location>
</feature>
<protein>
    <submittedName>
        <fullName evidence="2">Uncharacterized protein</fullName>
    </submittedName>
</protein>
<sequence length="59" mass="6361">MSAGWVNLIVLVAIVLIVTGFVAIHIFVATRPTGQKKPGLAKPSKAHYRNVNPKTGTMF</sequence>
<keyword evidence="1" id="KW-0472">Membrane</keyword>
<comment type="caution">
    <text evidence="2">The sequence shown here is derived from an EMBL/GenBank/DDBJ whole genome shotgun (WGS) entry which is preliminary data.</text>
</comment>
<keyword evidence="3" id="KW-1185">Reference proteome</keyword>
<dbReference type="Proteomes" id="UP001559025">
    <property type="component" value="Unassembled WGS sequence"/>
</dbReference>
<dbReference type="EMBL" id="JAZHFV010000011">
    <property type="protein sequence ID" value="MEX4010323.1"/>
    <property type="molecule type" value="Genomic_DNA"/>
</dbReference>
<gene>
    <name evidence="2" type="ORF">V1479_23675</name>
</gene>
<proteinExistence type="predicted"/>
<evidence type="ECO:0000256" key="1">
    <source>
        <dbReference type="SAM" id="Phobius"/>
    </source>
</evidence>